<proteinExistence type="predicted"/>
<dbReference type="Proteomes" id="UP000277580">
    <property type="component" value="Unassembled WGS sequence"/>
</dbReference>
<accession>A0A3N4KP13</accession>
<dbReference type="InParanoid" id="A0A3N4KP13"/>
<dbReference type="Gene3D" id="2.110.10.10">
    <property type="entry name" value="Hemopexin-like domain"/>
    <property type="match status" value="2"/>
</dbReference>
<dbReference type="OrthoDB" id="6845681at2759"/>
<dbReference type="STRING" id="1392247.A0A3N4KP13"/>
<sequence>MAPTNPPTKIANQWPSITEAGFTRVDAVAPVPGKSDQSYVFRGSQYIRIHVDAATLKDSMTGHRVARDIQTWSTIKNAGFTTIDAAMRVPGKEDQLYFFSGGKYLRCKLDMSSLSDTPYDTGPYEIESQWPVLADSGFRTVDATMEVPGHPNQWYLFRGANYVRCRIDPETLVESRHAQGNIEENWPTLKEAGFSTVDACMPVPGKDDQVYVFSGTEYIKIKIDKQTLRDTRV</sequence>
<dbReference type="InterPro" id="IPR018487">
    <property type="entry name" value="Hemopexin-like_repeat"/>
</dbReference>
<gene>
    <name evidence="2" type="ORF">P167DRAFT_566914</name>
</gene>
<dbReference type="PROSITE" id="PS51642">
    <property type="entry name" value="HEMOPEXIN_2"/>
    <property type="match status" value="1"/>
</dbReference>
<dbReference type="EMBL" id="ML119146">
    <property type="protein sequence ID" value="RPB10081.1"/>
    <property type="molecule type" value="Genomic_DNA"/>
</dbReference>
<evidence type="ECO:0000256" key="1">
    <source>
        <dbReference type="PROSITE-ProRule" id="PRU01011"/>
    </source>
</evidence>
<reference evidence="2 3" key="1">
    <citation type="journal article" date="2018" name="Nat. Ecol. Evol.">
        <title>Pezizomycetes genomes reveal the molecular basis of ectomycorrhizal truffle lifestyle.</title>
        <authorList>
            <person name="Murat C."/>
            <person name="Payen T."/>
            <person name="Noel B."/>
            <person name="Kuo A."/>
            <person name="Morin E."/>
            <person name="Chen J."/>
            <person name="Kohler A."/>
            <person name="Krizsan K."/>
            <person name="Balestrini R."/>
            <person name="Da Silva C."/>
            <person name="Montanini B."/>
            <person name="Hainaut M."/>
            <person name="Levati E."/>
            <person name="Barry K.W."/>
            <person name="Belfiori B."/>
            <person name="Cichocki N."/>
            <person name="Clum A."/>
            <person name="Dockter R.B."/>
            <person name="Fauchery L."/>
            <person name="Guy J."/>
            <person name="Iotti M."/>
            <person name="Le Tacon F."/>
            <person name="Lindquist E.A."/>
            <person name="Lipzen A."/>
            <person name="Malagnac F."/>
            <person name="Mello A."/>
            <person name="Molinier V."/>
            <person name="Miyauchi S."/>
            <person name="Poulain J."/>
            <person name="Riccioni C."/>
            <person name="Rubini A."/>
            <person name="Sitrit Y."/>
            <person name="Splivallo R."/>
            <person name="Traeger S."/>
            <person name="Wang M."/>
            <person name="Zifcakova L."/>
            <person name="Wipf D."/>
            <person name="Zambonelli A."/>
            <person name="Paolocci F."/>
            <person name="Nowrousian M."/>
            <person name="Ottonello S."/>
            <person name="Baldrian P."/>
            <person name="Spatafora J.W."/>
            <person name="Henrissat B."/>
            <person name="Nagy L.G."/>
            <person name="Aury J.M."/>
            <person name="Wincker P."/>
            <person name="Grigoriev I.V."/>
            <person name="Bonfante P."/>
            <person name="Martin F.M."/>
        </authorList>
    </citation>
    <scope>NUCLEOTIDE SEQUENCE [LARGE SCALE GENOMIC DNA]</scope>
    <source>
        <strain evidence="2 3">CCBAS932</strain>
    </source>
</reference>
<evidence type="ECO:0008006" key="4">
    <source>
        <dbReference type="Google" id="ProtNLM"/>
    </source>
</evidence>
<dbReference type="SUPFAM" id="SSF50923">
    <property type="entry name" value="Hemopexin-like domain"/>
    <property type="match status" value="1"/>
</dbReference>
<organism evidence="2 3">
    <name type="scientific">Morchella conica CCBAS932</name>
    <dbReference type="NCBI Taxonomy" id="1392247"/>
    <lineage>
        <taxon>Eukaryota</taxon>
        <taxon>Fungi</taxon>
        <taxon>Dikarya</taxon>
        <taxon>Ascomycota</taxon>
        <taxon>Pezizomycotina</taxon>
        <taxon>Pezizomycetes</taxon>
        <taxon>Pezizales</taxon>
        <taxon>Morchellaceae</taxon>
        <taxon>Morchella</taxon>
    </lineage>
</organism>
<name>A0A3N4KP13_9PEZI</name>
<evidence type="ECO:0000313" key="2">
    <source>
        <dbReference type="EMBL" id="RPB10081.1"/>
    </source>
</evidence>
<dbReference type="InterPro" id="IPR036375">
    <property type="entry name" value="Hemopexin-like_dom_sf"/>
</dbReference>
<protein>
    <recommendedName>
        <fullName evidence="4">Hemopexin</fullName>
    </recommendedName>
</protein>
<dbReference type="AlphaFoldDB" id="A0A3N4KP13"/>
<evidence type="ECO:0000313" key="3">
    <source>
        <dbReference type="Proteomes" id="UP000277580"/>
    </source>
</evidence>
<keyword evidence="3" id="KW-1185">Reference proteome</keyword>
<feature type="repeat" description="Hemopexin" evidence="1">
    <location>
        <begin position="80"/>
        <end position="133"/>
    </location>
</feature>